<proteinExistence type="predicted"/>
<evidence type="ECO:0000313" key="1">
    <source>
        <dbReference type="EMBL" id="MEO9387078.1"/>
    </source>
</evidence>
<gene>
    <name evidence="1" type="ORF">ABI908_23575</name>
</gene>
<dbReference type="EMBL" id="JBDXMI010000007">
    <property type="protein sequence ID" value="MEO9387078.1"/>
    <property type="molecule type" value="Genomic_DNA"/>
</dbReference>
<dbReference type="RefSeq" id="WP_347938049.1">
    <property type="nucleotide sequence ID" value="NZ_JBDXMI010000007.1"/>
</dbReference>
<dbReference type="Proteomes" id="UP001462502">
    <property type="component" value="Unassembled WGS sequence"/>
</dbReference>
<name>A0ABV0J0L9_9NEIS</name>
<protein>
    <submittedName>
        <fullName evidence="1">Uncharacterized protein</fullName>
    </submittedName>
</protein>
<sequence>MQQESFEKRINIKFDGDAAAKIETVKAALSTKNCSLTTQLVIETLLSSMSSDAMINIIAPTVKALDEERTARYAEQRRVGALKIRLRKKLAKLEQLGQDVTEIKRQLQELGE</sequence>
<accession>A0ABV0J0L9</accession>
<evidence type="ECO:0000313" key="2">
    <source>
        <dbReference type="Proteomes" id="UP001462502"/>
    </source>
</evidence>
<comment type="caution">
    <text evidence="1">The sequence shown here is derived from an EMBL/GenBank/DDBJ whole genome shotgun (WGS) entry which is preliminary data.</text>
</comment>
<keyword evidence="2" id="KW-1185">Reference proteome</keyword>
<reference evidence="1 2" key="1">
    <citation type="submission" date="2024-05" db="EMBL/GenBank/DDBJ databases">
        <authorList>
            <person name="De Oliveira J.P."/>
            <person name="Noriler S.A."/>
            <person name="De Oliveira A.G."/>
            <person name="Sipoli D.S."/>
        </authorList>
    </citation>
    <scope>NUCLEOTIDE SEQUENCE [LARGE SCALE GENOMIC DNA]</scope>
    <source>
        <strain evidence="1 2">LABIM192</strain>
    </source>
</reference>
<organism evidence="1 2">
    <name type="scientific">Chromobacterium phragmitis</name>
    <dbReference type="NCBI Taxonomy" id="2202141"/>
    <lineage>
        <taxon>Bacteria</taxon>
        <taxon>Pseudomonadati</taxon>
        <taxon>Pseudomonadota</taxon>
        <taxon>Betaproteobacteria</taxon>
        <taxon>Neisseriales</taxon>
        <taxon>Chromobacteriaceae</taxon>
        <taxon>Chromobacterium</taxon>
    </lineage>
</organism>